<reference evidence="2 3" key="1">
    <citation type="journal article" date="2007" name="Proc. Natl. Acad. Sci. U.S.A.">
        <title>Independent sorting-out of thousands of duplicated gene pairs in two yeast species descended from a whole-genome duplication.</title>
        <authorList>
            <person name="Scannell D.R."/>
            <person name="Frank A.C."/>
            <person name="Conant G.C."/>
            <person name="Byrne K.P."/>
            <person name="Woolfit M."/>
            <person name="Wolfe K.H."/>
        </authorList>
    </citation>
    <scope>NUCLEOTIDE SEQUENCE [LARGE SCALE GENOMIC DNA]</scope>
    <source>
        <strain evidence="3">ATCC 22028 / DSM 70294 / BCRC 21397 / CBS 2163 / NBRC 10782 / NRRL Y-8283 / UCD 57-17</strain>
    </source>
</reference>
<gene>
    <name evidence="2" type="ORF">Kpol_1037p1</name>
</gene>
<evidence type="ECO:0000313" key="2">
    <source>
        <dbReference type="EMBL" id="EDO17405.1"/>
    </source>
</evidence>
<dbReference type="HOGENOM" id="CLU_853098_0_0_1"/>
<dbReference type="RefSeq" id="XP_001645263.1">
    <property type="nucleotide sequence ID" value="XM_001645213.1"/>
</dbReference>
<organism evidence="3">
    <name type="scientific">Vanderwaltozyma polyspora (strain ATCC 22028 / DSM 70294 / BCRC 21397 / CBS 2163 / NBRC 10782 / NRRL Y-8283 / UCD 57-17)</name>
    <name type="common">Kluyveromyces polysporus</name>
    <dbReference type="NCBI Taxonomy" id="436907"/>
    <lineage>
        <taxon>Eukaryota</taxon>
        <taxon>Fungi</taxon>
        <taxon>Dikarya</taxon>
        <taxon>Ascomycota</taxon>
        <taxon>Saccharomycotina</taxon>
        <taxon>Saccharomycetes</taxon>
        <taxon>Saccharomycetales</taxon>
        <taxon>Saccharomycetaceae</taxon>
        <taxon>Vanderwaltozyma</taxon>
    </lineage>
</organism>
<dbReference type="EMBL" id="DS480404">
    <property type="protein sequence ID" value="EDO17405.1"/>
    <property type="molecule type" value="Genomic_DNA"/>
</dbReference>
<dbReference type="GeneID" id="5545686"/>
<sequence length="326" mass="35672">MYFNLLEAYCAQSETDSGASGNDNSLKVTAVVSKLLEMAKAAAEVTVNEGEFSGDESGAENEAQTDQDMYMEVQDGITPETVDEVVSVGYQYVVNELSQGRGAQEEAGLITLLTLLDQHRSVSHVDIVNCIHGLKLVTQQADEPLIEFLTNESIDVGVRIDVCEASISQAMDTGASYTAQWQLRSHLDRLLRDSLAKDTSALQKSSTKLPTSTGTNTTGVAADPQETHVLRIAKTLQRAENDKLRHVIAHHLLSLQTDHMTTSPENSPTLTITPKTVDVLQRNWQTLARNAAALAQNSVSLQETIELRITRQLLKDQAQQLLEEAQ</sequence>
<dbReference type="KEGG" id="vpo:Kpol_1037p1"/>
<evidence type="ECO:0000313" key="3">
    <source>
        <dbReference type="Proteomes" id="UP000000267"/>
    </source>
</evidence>
<keyword evidence="3" id="KW-1185">Reference proteome</keyword>
<dbReference type="InParanoid" id="A7TJU3"/>
<evidence type="ECO:0000256" key="1">
    <source>
        <dbReference type="SAM" id="MobiDB-lite"/>
    </source>
</evidence>
<dbReference type="AlphaFoldDB" id="A7TJU3"/>
<proteinExistence type="predicted"/>
<protein>
    <submittedName>
        <fullName evidence="2">Uncharacterized protein</fullName>
    </submittedName>
</protein>
<dbReference type="Proteomes" id="UP000000267">
    <property type="component" value="Unassembled WGS sequence"/>
</dbReference>
<name>A7TJU3_VANPO</name>
<accession>A7TJU3</accession>
<feature type="compositionally biased region" description="Polar residues" evidence="1">
    <location>
        <begin position="201"/>
        <end position="219"/>
    </location>
</feature>
<feature type="region of interest" description="Disordered" evidence="1">
    <location>
        <begin position="201"/>
        <end position="221"/>
    </location>
</feature>